<dbReference type="AlphaFoldDB" id="A0A2N0QIY7"/>
<dbReference type="VEuPathDB" id="FungiDB:RhiirFUN_002478"/>
<evidence type="ECO:0000313" key="1">
    <source>
        <dbReference type="EMBL" id="PKC51015.1"/>
    </source>
</evidence>
<dbReference type="EMBL" id="LLXH01008518">
    <property type="protein sequence ID" value="PKC51015.1"/>
    <property type="molecule type" value="Genomic_DNA"/>
</dbReference>
<organism evidence="1 2">
    <name type="scientific">Rhizophagus irregularis</name>
    <dbReference type="NCBI Taxonomy" id="588596"/>
    <lineage>
        <taxon>Eukaryota</taxon>
        <taxon>Fungi</taxon>
        <taxon>Fungi incertae sedis</taxon>
        <taxon>Mucoromycota</taxon>
        <taxon>Glomeromycotina</taxon>
        <taxon>Glomeromycetes</taxon>
        <taxon>Glomerales</taxon>
        <taxon>Glomeraceae</taxon>
        <taxon>Rhizophagus</taxon>
    </lineage>
</organism>
<dbReference type="Proteomes" id="UP000232688">
    <property type="component" value="Unassembled WGS sequence"/>
</dbReference>
<dbReference type="VEuPathDB" id="FungiDB:FUN_013009"/>
<reference evidence="1 2" key="1">
    <citation type="submission" date="2017-10" db="EMBL/GenBank/DDBJ databases">
        <title>Extensive intraspecific genome diversity in a model arbuscular mycorrhizal fungus.</title>
        <authorList>
            <person name="Chen E.C.H."/>
            <person name="Morin E."/>
            <person name="Baudet D."/>
            <person name="Noel J."/>
            <person name="Ndikumana S."/>
            <person name="Charron P."/>
            <person name="St-Onge C."/>
            <person name="Giorgi J."/>
            <person name="Grigoriev I.V."/>
            <person name="Roux C."/>
            <person name="Martin F.M."/>
            <person name="Corradi N."/>
        </authorList>
    </citation>
    <scope>NUCLEOTIDE SEQUENCE [LARGE SCALE GENOMIC DNA]</scope>
    <source>
        <strain evidence="1 2">A1</strain>
    </source>
</reference>
<sequence>MSEEESEDYNTAEGGACFGKVLMLINVKIIEKDLSFDLALVQWYDFCNSRQLYKYDCPWLKIINTYNFVPIESIIELVQVVQRAERQNEYFYLVSRDN</sequence>
<accession>A0A2N0QIY7</accession>
<dbReference type="VEuPathDB" id="FungiDB:RhiirA1_484746"/>
<evidence type="ECO:0000313" key="2">
    <source>
        <dbReference type="Proteomes" id="UP000232688"/>
    </source>
</evidence>
<protein>
    <submittedName>
        <fullName evidence="1">Uncharacterized protein</fullName>
    </submittedName>
</protein>
<reference evidence="1 2" key="2">
    <citation type="submission" date="2017-10" db="EMBL/GenBank/DDBJ databases">
        <title>Genome analyses suggest a sexual origin of heterokaryosis in a supposedly ancient asexual fungus.</title>
        <authorList>
            <person name="Corradi N."/>
            <person name="Sedzielewska K."/>
            <person name="Noel J."/>
            <person name="Charron P."/>
            <person name="Farinelli L."/>
            <person name="Marton T."/>
            <person name="Kruger M."/>
            <person name="Pelin A."/>
            <person name="Brachmann A."/>
            <person name="Corradi N."/>
        </authorList>
    </citation>
    <scope>NUCLEOTIDE SEQUENCE [LARGE SCALE GENOMIC DNA]</scope>
    <source>
        <strain evidence="1 2">A1</strain>
    </source>
</reference>
<gene>
    <name evidence="1" type="ORF">RhiirA1_484746</name>
</gene>
<name>A0A2N0QIY7_9GLOM</name>
<proteinExistence type="predicted"/>
<comment type="caution">
    <text evidence="1">The sequence shown here is derived from an EMBL/GenBank/DDBJ whole genome shotgun (WGS) entry which is preliminary data.</text>
</comment>